<dbReference type="PANTHER" id="PTHR30121">
    <property type="entry name" value="UNCHARACTERIZED PROTEIN YJGR-RELATED"/>
    <property type="match status" value="1"/>
</dbReference>
<dbReference type="NCBIfam" id="TIGR00929">
    <property type="entry name" value="VirB4_CagE"/>
    <property type="match status" value="1"/>
</dbReference>
<comment type="similarity">
    <text evidence="1">Belongs to the TrbE/VirB4 family.</text>
</comment>
<organism evidence="8 9">
    <name type="scientific">Pelomonas nitida</name>
    <dbReference type="NCBI Taxonomy" id="3299027"/>
    <lineage>
        <taxon>Bacteria</taxon>
        <taxon>Pseudomonadati</taxon>
        <taxon>Pseudomonadota</taxon>
        <taxon>Betaproteobacteria</taxon>
        <taxon>Burkholderiales</taxon>
        <taxon>Sphaerotilaceae</taxon>
        <taxon>Roseateles</taxon>
    </lineage>
</organism>
<accession>A0ABW7G3P5</accession>
<feature type="domain" description="CagE TrbE VirB component of type IV transporter system central" evidence="6">
    <location>
        <begin position="176"/>
        <end position="377"/>
    </location>
</feature>
<evidence type="ECO:0000256" key="5">
    <source>
        <dbReference type="ARBA" id="ARBA00023635"/>
    </source>
</evidence>
<name>A0ABW7G3P5_9BURK</name>
<evidence type="ECO:0000313" key="8">
    <source>
        <dbReference type="EMBL" id="MFG6456467.1"/>
    </source>
</evidence>
<dbReference type="Proteomes" id="UP001606305">
    <property type="component" value="Unassembled WGS sequence"/>
</dbReference>
<dbReference type="Gene3D" id="3.40.50.300">
    <property type="entry name" value="P-loop containing nucleotide triphosphate hydrolases"/>
    <property type="match status" value="1"/>
</dbReference>
<dbReference type="InterPro" id="IPR004346">
    <property type="entry name" value="CagE_TrbE_VirB"/>
</dbReference>
<evidence type="ECO:0000313" key="9">
    <source>
        <dbReference type="Proteomes" id="UP001606305"/>
    </source>
</evidence>
<dbReference type="Pfam" id="PF19044">
    <property type="entry name" value="P-loop_TraG"/>
    <property type="match status" value="1"/>
</dbReference>
<dbReference type="RefSeq" id="WP_394487216.1">
    <property type="nucleotide sequence ID" value="NZ_JBIGIA010000004.1"/>
</dbReference>
<evidence type="ECO:0000256" key="3">
    <source>
        <dbReference type="ARBA" id="ARBA00022840"/>
    </source>
</evidence>
<sequence length="789" mass="88851">MRSSTQRLANQDDVLSRHIPMSARITSTVVSARTGDYMSTWQIDGLAFDGLSIAEAYAKMEAFNVLVRSLSNGKFAFWVHRLRRFTGARLTAPQETFAQHVVEKYYEQLNNEGLMATEIYLTVLYRPFPQKAGRLTARPAHTVEEMRHEELEILERMGDLQKQVSTSLASYGPTLLTDYEHEGVTYSHQQEFYGYLINGVWRPVPVKDVPLHDYLSLSRVLFGNEIVETRGPLGTHYSTFIDIKDYAEYSEPGILNTMIALPFEYIETQSFSPKHTMDALAALRIQRRRLASADDGAVSQIVELDAAIDGVISGSFAFGEYHYVMQIIGDSVKDVKDCRAIALERMQSIGFLGVPVDLVVDQAYLSQLPGNWRARPRSAHLSSRNFAGLCSLHNFQPGKRDGNPWGEAVTIFRTPAAQPYYFNFHTTPLHEDSTGQSALGNCQIIGQSGSGKTVLALYLLLNLRKYGTQVVYFDKDRGAEIAIRAAGGKYLSLRKGEPTQFNPFKMEPTESNLLFWDDLVRFCTYRAEMPHSPREEAEITHAVRAVARLPRELRGFEAVIQNLPNVDQNSVAERLKRWTASGSLGWALDCADDALQFDDGGIFGFDYTDLLDDPATCPAIMIYLMYRVEAMIDGRRFAFFMDEYWKALSVSYFEDFAKNKQKTIRKQNGFGVYMTQSPSDTLRSPIARALIEQTATFIFLPNPTADEGDYVDGFKLTPTEFELLKGLGEGSRQFLIKQGEAVSLASFNLTGFDEELKVLSGNTANVQKLDRLRAIHGNDPADWMPHFLQ</sequence>
<evidence type="ECO:0000256" key="4">
    <source>
        <dbReference type="ARBA" id="ARBA00023026"/>
    </source>
</evidence>
<dbReference type="InterPro" id="IPR027417">
    <property type="entry name" value="P-loop_NTPase"/>
</dbReference>
<keyword evidence="4" id="KW-0843">Virulence</keyword>
<comment type="caution">
    <text evidence="8">The sequence shown here is derived from an EMBL/GenBank/DDBJ whole genome shotgun (WGS) entry which is preliminary data.</text>
</comment>
<dbReference type="Pfam" id="PF03135">
    <property type="entry name" value="CagE_TrbE_VirB"/>
    <property type="match status" value="1"/>
</dbReference>
<evidence type="ECO:0000256" key="1">
    <source>
        <dbReference type="ARBA" id="ARBA00006512"/>
    </source>
</evidence>
<keyword evidence="2" id="KW-0547">Nucleotide-binding</keyword>
<dbReference type="InterPro" id="IPR051162">
    <property type="entry name" value="T4SS_component"/>
</dbReference>
<dbReference type="EMBL" id="JBIGIA010000004">
    <property type="protein sequence ID" value="MFG6456467.1"/>
    <property type="molecule type" value="Genomic_DNA"/>
</dbReference>
<reference evidence="8 9" key="1">
    <citation type="submission" date="2024-09" db="EMBL/GenBank/DDBJ databases">
        <title>Novel species of the genus Pelomonas and Roseateles isolated from streams.</title>
        <authorList>
            <person name="Lu H."/>
        </authorList>
    </citation>
    <scope>NUCLEOTIDE SEQUENCE [LARGE SCALE GENOMIC DNA]</scope>
    <source>
        <strain evidence="8 9">BYS96W</strain>
    </source>
</reference>
<gene>
    <name evidence="8" type="ORF">ACG00X_06445</name>
</gene>
<evidence type="ECO:0000259" key="7">
    <source>
        <dbReference type="Pfam" id="PF19044"/>
    </source>
</evidence>
<evidence type="ECO:0000256" key="2">
    <source>
        <dbReference type="ARBA" id="ARBA00022741"/>
    </source>
</evidence>
<keyword evidence="3" id="KW-0067">ATP-binding</keyword>
<dbReference type="PANTHER" id="PTHR30121:SF12">
    <property type="entry name" value="TYPE IV SECRETION SYSTEM PROTEIN CAGE"/>
    <property type="match status" value="1"/>
</dbReference>
<dbReference type="InterPro" id="IPR018145">
    <property type="entry name" value="CagE_TrbE_VirB_cntrl_dom"/>
</dbReference>
<evidence type="ECO:0000259" key="6">
    <source>
        <dbReference type="Pfam" id="PF03135"/>
    </source>
</evidence>
<feature type="domain" description="TraG P-loop" evidence="7">
    <location>
        <begin position="437"/>
        <end position="508"/>
    </location>
</feature>
<protein>
    <recommendedName>
        <fullName evidence="5">Type IV secretion system protein virB4</fullName>
    </recommendedName>
</protein>
<keyword evidence="9" id="KW-1185">Reference proteome</keyword>
<dbReference type="SUPFAM" id="SSF52540">
    <property type="entry name" value="P-loop containing nucleoside triphosphate hydrolases"/>
    <property type="match status" value="1"/>
</dbReference>
<proteinExistence type="inferred from homology"/>
<dbReference type="InterPro" id="IPR043964">
    <property type="entry name" value="P-loop_TraG"/>
</dbReference>